<dbReference type="Proteomes" id="UP000504606">
    <property type="component" value="Unplaced"/>
</dbReference>
<keyword evidence="5 10" id="KW-1133">Transmembrane helix</keyword>
<keyword evidence="3 10" id="KW-0812">Transmembrane</keyword>
<dbReference type="Gene3D" id="4.10.1220.10">
    <property type="entry name" value="EGF-type module"/>
    <property type="match status" value="1"/>
</dbReference>
<comment type="caution">
    <text evidence="8">Lacks conserved residue(s) required for the propagation of feature annotation.</text>
</comment>
<evidence type="ECO:0000256" key="6">
    <source>
        <dbReference type="ARBA" id="ARBA00023136"/>
    </source>
</evidence>
<dbReference type="InterPro" id="IPR023415">
    <property type="entry name" value="LDLR_class-A_CS"/>
</dbReference>
<dbReference type="OrthoDB" id="9990982at2759"/>
<keyword evidence="7 8" id="KW-1015">Disulfide bond</keyword>
<dbReference type="GO" id="GO:0012505">
    <property type="term" value="C:endomembrane system"/>
    <property type="evidence" value="ECO:0007669"/>
    <property type="project" value="UniProtKB-SubCell"/>
</dbReference>
<dbReference type="RefSeq" id="XP_026278351.2">
    <property type="nucleotide sequence ID" value="XM_026422566.2"/>
</dbReference>
<dbReference type="SMART" id="SM00192">
    <property type="entry name" value="LDLa"/>
    <property type="match status" value="4"/>
</dbReference>
<evidence type="ECO:0000256" key="10">
    <source>
        <dbReference type="SAM" id="Phobius"/>
    </source>
</evidence>
<comment type="subcellular location">
    <subcellularLocation>
        <location evidence="2">Endomembrane system</location>
    </subcellularLocation>
    <subcellularLocation>
        <location evidence="1">Membrane</location>
        <topology evidence="1">Single-pass membrane protein</topology>
    </subcellularLocation>
</comment>
<evidence type="ECO:0000313" key="12">
    <source>
        <dbReference type="RefSeq" id="XP_026278351.2"/>
    </source>
</evidence>
<proteinExistence type="predicted"/>
<dbReference type="PANTHER" id="PTHR24270">
    <property type="entry name" value="LOW-DENSITY LIPOPROTEIN RECEPTOR-RELATED"/>
    <property type="match status" value="1"/>
</dbReference>
<keyword evidence="4" id="KW-0677">Repeat</keyword>
<evidence type="ECO:0000256" key="3">
    <source>
        <dbReference type="ARBA" id="ARBA00022692"/>
    </source>
</evidence>
<accession>A0A6J1SIE4</accession>
<dbReference type="GO" id="GO:0016192">
    <property type="term" value="P:vesicle-mediated transport"/>
    <property type="evidence" value="ECO:0007669"/>
    <property type="project" value="UniProtKB-ARBA"/>
</dbReference>
<gene>
    <name evidence="12" type="primary">LOC113206469</name>
</gene>
<feature type="transmembrane region" description="Helical" evidence="10">
    <location>
        <begin position="291"/>
        <end position="315"/>
    </location>
</feature>
<keyword evidence="6 10" id="KW-0472">Membrane</keyword>
<feature type="disulfide bond" evidence="8">
    <location>
        <begin position="116"/>
        <end position="131"/>
    </location>
</feature>
<dbReference type="GeneID" id="113206469"/>
<evidence type="ECO:0000313" key="11">
    <source>
        <dbReference type="Proteomes" id="UP000504606"/>
    </source>
</evidence>
<feature type="disulfide bond" evidence="8">
    <location>
        <begin position="203"/>
        <end position="218"/>
    </location>
</feature>
<feature type="compositionally biased region" description="Polar residues" evidence="9">
    <location>
        <begin position="250"/>
        <end position="280"/>
    </location>
</feature>
<evidence type="ECO:0000256" key="1">
    <source>
        <dbReference type="ARBA" id="ARBA00004167"/>
    </source>
</evidence>
<dbReference type="Gene3D" id="4.10.400.10">
    <property type="entry name" value="Low-density Lipoprotein Receptor"/>
    <property type="match status" value="3"/>
</dbReference>
<feature type="region of interest" description="Disordered" evidence="9">
    <location>
        <begin position="224"/>
        <end position="283"/>
    </location>
</feature>
<dbReference type="AlphaFoldDB" id="A0A6J1SIE4"/>
<name>A0A6J1SIE4_FRAOC</name>
<dbReference type="InterPro" id="IPR050685">
    <property type="entry name" value="LDLR"/>
</dbReference>
<evidence type="ECO:0000256" key="5">
    <source>
        <dbReference type="ARBA" id="ARBA00022989"/>
    </source>
</evidence>
<evidence type="ECO:0000256" key="2">
    <source>
        <dbReference type="ARBA" id="ARBA00004308"/>
    </source>
</evidence>
<dbReference type="Pfam" id="PF00057">
    <property type="entry name" value="Ldl_recept_a"/>
    <property type="match status" value="1"/>
</dbReference>
<evidence type="ECO:0000256" key="8">
    <source>
        <dbReference type="PROSITE-ProRule" id="PRU00124"/>
    </source>
</evidence>
<dbReference type="SUPFAM" id="SSF57424">
    <property type="entry name" value="LDL receptor-like module"/>
    <property type="match status" value="4"/>
</dbReference>
<dbReference type="PROSITE" id="PS01209">
    <property type="entry name" value="LDLRA_1"/>
    <property type="match status" value="1"/>
</dbReference>
<dbReference type="GO" id="GO:0005886">
    <property type="term" value="C:plasma membrane"/>
    <property type="evidence" value="ECO:0007669"/>
    <property type="project" value="TreeGrafter"/>
</dbReference>
<dbReference type="InterPro" id="IPR002172">
    <property type="entry name" value="LDrepeatLR_classA_rpt"/>
</dbReference>
<dbReference type="KEGG" id="foc:113206469"/>
<feature type="compositionally biased region" description="Low complexity" evidence="9">
    <location>
        <begin position="224"/>
        <end position="245"/>
    </location>
</feature>
<sequence length="365" mass="39050">MDHIPLVLGWVRSHDDMLSAAALVSFVACSLLPHTAQASAQAVRDALLVPGACPEGWLSCPGDKRCLAARYLCDGNADCIQAEDERLAQCRVACQTGSFYCETASGGRCLKNWRRCDKWKDCKDGSDELSCPTPAKDSSMTCTTRIGFGQSVGRERVSVSRQAKCDGFFDCPNSSDEMNCKSCPYTNTTFFCDGFCHPMARWCDKLKDCRDGSDEAECLFTTTTSTTTTTTTESPSTTTDVPPTTEIEPATSSDAAEKSVTSGLSGSLNVSMPETSNTAGHGSYPPGVGNVALYTGIALVALLVLVGVATGACVWRKKQYRVAEREAGVVSLSNTLYVEDITNDSFDRNAFQASGPLLVLSQPTC</sequence>
<keyword evidence="11" id="KW-1185">Reference proteome</keyword>
<evidence type="ECO:0000256" key="9">
    <source>
        <dbReference type="SAM" id="MobiDB-lite"/>
    </source>
</evidence>
<protein>
    <submittedName>
        <fullName evidence="12">LDL receptor repeat-containing protein egg-1-like</fullName>
    </submittedName>
</protein>
<dbReference type="CDD" id="cd00112">
    <property type="entry name" value="LDLa"/>
    <property type="match status" value="3"/>
</dbReference>
<dbReference type="PRINTS" id="PR00261">
    <property type="entry name" value="LDLRECEPTOR"/>
</dbReference>
<dbReference type="InterPro" id="IPR036055">
    <property type="entry name" value="LDL_receptor-like_sf"/>
</dbReference>
<dbReference type="PROSITE" id="PS50068">
    <property type="entry name" value="LDLRA_2"/>
    <property type="match status" value="4"/>
</dbReference>
<evidence type="ECO:0000256" key="7">
    <source>
        <dbReference type="ARBA" id="ARBA00023157"/>
    </source>
</evidence>
<reference evidence="12" key="1">
    <citation type="submission" date="2025-08" db="UniProtKB">
        <authorList>
            <consortium name="RefSeq"/>
        </authorList>
    </citation>
    <scope>IDENTIFICATION</scope>
    <source>
        <tissue evidence="12">Whole organism</tissue>
    </source>
</reference>
<organism evidence="11 12">
    <name type="scientific">Frankliniella occidentalis</name>
    <name type="common">Western flower thrips</name>
    <name type="synonym">Euthrips occidentalis</name>
    <dbReference type="NCBI Taxonomy" id="133901"/>
    <lineage>
        <taxon>Eukaryota</taxon>
        <taxon>Metazoa</taxon>
        <taxon>Ecdysozoa</taxon>
        <taxon>Arthropoda</taxon>
        <taxon>Hexapoda</taxon>
        <taxon>Insecta</taxon>
        <taxon>Pterygota</taxon>
        <taxon>Neoptera</taxon>
        <taxon>Paraneoptera</taxon>
        <taxon>Thysanoptera</taxon>
        <taxon>Terebrantia</taxon>
        <taxon>Thripoidea</taxon>
        <taxon>Thripidae</taxon>
        <taxon>Frankliniella</taxon>
    </lineage>
</organism>
<evidence type="ECO:0000256" key="4">
    <source>
        <dbReference type="ARBA" id="ARBA00022737"/>
    </source>
</evidence>
<feature type="disulfide bond" evidence="8">
    <location>
        <begin position="165"/>
        <end position="180"/>
    </location>
</feature>